<evidence type="ECO:0000256" key="1">
    <source>
        <dbReference type="SAM" id="SignalP"/>
    </source>
</evidence>
<proteinExistence type="predicted"/>
<feature type="signal peptide" evidence="1">
    <location>
        <begin position="1"/>
        <end position="17"/>
    </location>
</feature>
<feature type="chain" id="PRO_5005223937" evidence="1">
    <location>
        <begin position="18"/>
        <end position="458"/>
    </location>
</feature>
<reference evidence="2" key="1">
    <citation type="submission" date="2015-04" db="EMBL/GenBank/DDBJ databases">
        <title>The genome sequence of the plant pathogenic Rhizarian Plasmodiophora brassicae reveals insights in its biotrophic life cycle and the origin of chitin synthesis.</title>
        <authorList>
            <person name="Schwelm A."/>
            <person name="Fogelqvist J."/>
            <person name="Knaust A."/>
            <person name="Julke S."/>
            <person name="Lilja T."/>
            <person name="Dhandapani V."/>
            <person name="Bonilla-Rosso G."/>
            <person name="Karlsson M."/>
            <person name="Shevchenko A."/>
            <person name="Choi S.R."/>
            <person name="Kim H.G."/>
            <person name="Park J.Y."/>
            <person name="Lim Y.P."/>
            <person name="Ludwig-Muller J."/>
            <person name="Dixelius C."/>
        </authorList>
    </citation>
    <scope>NUCLEOTIDE SEQUENCE</scope>
    <source>
        <tissue evidence="2">Potato root galls</tissue>
    </source>
</reference>
<dbReference type="EMBL" id="HACM01009848">
    <property type="protein sequence ID" value="CRZ10290.1"/>
    <property type="molecule type" value="Transcribed_RNA"/>
</dbReference>
<protein>
    <submittedName>
        <fullName evidence="2">Uncharacterized protein</fullName>
    </submittedName>
</protein>
<evidence type="ECO:0000313" key="2">
    <source>
        <dbReference type="EMBL" id="CRZ10290.1"/>
    </source>
</evidence>
<accession>A0A0H5R823</accession>
<dbReference type="AlphaFoldDB" id="A0A0H5R823"/>
<name>A0A0H5R823_9EUKA</name>
<keyword evidence="1" id="KW-0732">Signal</keyword>
<sequence length="458" mass="51968">MFFKIVSIFCIASVMLAVRVRRKPQRLKLSPVDPEVVLPHTSIEQGLRNPLASTPRANFGRPLGQSPYVPASAPVLLSSIQRPVKVRHKWQRFSKNDCSEETFVEFFRTKLLENVNKSFLSKVIPVIICKSGWQAIQPELKGLSSQFKGPLYQFILLSRGSLDLLRILLGTGSHESKDFKMFLHNSCFRAMFTTEMPKMPSNLGPLFYSKILDVVVPVFVHHLALTPTYEEWAIIAGFNQKMILTHEQFSLQVAQDPYSAVLGDVLLDALIKPILSVMTELQFHREHCQKVVQHAVKTLSDHLLEKSNFLSLSEFLVTSELSKHCDSGSTQKSSFISYYFWQIFKERFALLVSDYIANLAWIYINDQIAMKGTSCSISQDSNHGQWVQSAQMLITTLKESGKKVKIYQNQFVALDAEQGDLYLLKISPQQADVFEEHEFALDCVASALLSTFSYSNQK</sequence>
<organism evidence="2">
    <name type="scientific">Spongospora subterranea</name>
    <dbReference type="NCBI Taxonomy" id="70186"/>
    <lineage>
        <taxon>Eukaryota</taxon>
        <taxon>Sar</taxon>
        <taxon>Rhizaria</taxon>
        <taxon>Endomyxa</taxon>
        <taxon>Phytomyxea</taxon>
        <taxon>Plasmodiophorida</taxon>
        <taxon>Plasmodiophoridae</taxon>
        <taxon>Spongospora</taxon>
    </lineage>
</organism>